<feature type="transmembrane region" description="Helical" evidence="1">
    <location>
        <begin position="80"/>
        <end position="101"/>
    </location>
</feature>
<reference evidence="3 4" key="1">
    <citation type="submission" date="2014-06" db="EMBL/GenBank/DDBJ databases">
        <authorList>
            <person name="Swart Estienne"/>
        </authorList>
    </citation>
    <scope>NUCLEOTIDE SEQUENCE [LARGE SCALE GENOMIC DNA]</scope>
    <source>
        <strain evidence="3 4">130c</strain>
    </source>
</reference>
<dbReference type="GO" id="GO:0046513">
    <property type="term" value="P:ceramide biosynthetic process"/>
    <property type="evidence" value="ECO:0007669"/>
    <property type="project" value="TreeGrafter"/>
</dbReference>
<feature type="transmembrane region" description="Helical" evidence="1">
    <location>
        <begin position="48"/>
        <end position="68"/>
    </location>
</feature>
<name>A0A078B536_STYLE</name>
<dbReference type="EMBL" id="CCKQ01017634">
    <property type="protein sequence ID" value="CDW89534.1"/>
    <property type="molecule type" value="Genomic_DNA"/>
</dbReference>
<accession>A0A078B536</accession>
<keyword evidence="4" id="KW-1185">Reference proteome</keyword>
<keyword evidence="1" id="KW-1133">Transmembrane helix</keyword>
<dbReference type="OMA" id="KEFYETM"/>
<feature type="transmembrane region" description="Helical" evidence="1">
    <location>
        <begin position="20"/>
        <end position="41"/>
    </location>
</feature>
<dbReference type="OrthoDB" id="200948at2759"/>
<protein>
    <submittedName>
        <fullName evidence="3">Sphingolipid delta-desaturase c4-hydroxylase des2-like</fullName>
    </submittedName>
</protein>
<gene>
    <name evidence="3" type="primary">Contig4786.g5113</name>
    <name evidence="3" type="ORF">STYLEM_18667</name>
</gene>
<dbReference type="InterPro" id="IPR005804">
    <property type="entry name" value="FA_desaturase_dom"/>
</dbReference>
<sequence>MRKKYKGKITELEGYDPWTLLDFIFMSGSHWGLAVFFSLCFGDSYSKIAFVGWLLGGFWSCAAGLAIHEAAHQLVLPGRWGSFLAGFIGELPCFLPAYRAFLHYHMPHHSYISVDLGKKNQEEMDRSQKKQPMYDPDLPTQFEAYMFSKNMLTRISFLILQVLLYAFRPQICCPRSLTPEDFIGIVGQILYIGSGCYVTESYGPLVYLMCASLLGQGLHIASIHFVAEHYSITEDTSFVNDPNQTQDTFSYYGPLNYILFKGGYHIEHHDFPKIPYRKLPKLKALAPEFYDSLPHHTSYFKVLFRFIFNHPGLWQRVKREYKSD</sequence>
<dbReference type="AlphaFoldDB" id="A0A078B536"/>
<dbReference type="InParanoid" id="A0A078B536"/>
<dbReference type="Proteomes" id="UP000039865">
    <property type="component" value="Unassembled WGS sequence"/>
</dbReference>
<feature type="domain" description="Fatty acid desaturase" evidence="2">
    <location>
        <begin position="50"/>
        <end position="296"/>
    </location>
</feature>
<proteinExistence type="predicted"/>
<evidence type="ECO:0000256" key="1">
    <source>
        <dbReference type="SAM" id="Phobius"/>
    </source>
</evidence>
<dbReference type="PANTHER" id="PTHR12879:SF8">
    <property type="entry name" value="SPHINGOLIPID DELTA(4)-DESATURASE DES1"/>
    <property type="match status" value="1"/>
</dbReference>
<organism evidence="3 4">
    <name type="scientific">Stylonychia lemnae</name>
    <name type="common">Ciliate</name>
    <dbReference type="NCBI Taxonomy" id="5949"/>
    <lineage>
        <taxon>Eukaryota</taxon>
        <taxon>Sar</taxon>
        <taxon>Alveolata</taxon>
        <taxon>Ciliophora</taxon>
        <taxon>Intramacronucleata</taxon>
        <taxon>Spirotrichea</taxon>
        <taxon>Stichotrichia</taxon>
        <taxon>Sporadotrichida</taxon>
        <taxon>Oxytrichidae</taxon>
        <taxon>Stylonychinae</taxon>
        <taxon>Stylonychia</taxon>
    </lineage>
</organism>
<evidence type="ECO:0000313" key="4">
    <source>
        <dbReference type="Proteomes" id="UP000039865"/>
    </source>
</evidence>
<dbReference type="GO" id="GO:0042284">
    <property type="term" value="F:sphingolipid delta-4 desaturase activity"/>
    <property type="evidence" value="ECO:0007669"/>
    <property type="project" value="TreeGrafter"/>
</dbReference>
<dbReference type="GO" id="GO:0016020">
    <property type="term" value="C:membrane"/>
    <property type="evidence" value="ECO:0007669"/>
    <property type="project" value="GOC"/>
</dbReference>
<dbReference type="PANTHER" id="PTHR12879">
    <property type="entry name" value="SPHINGOLIPID DELTA 4 DESATURASE/C-4 HYDROXYLASE PROTEIN DES2"/>
    <property type="match status" value="1"/>
</dbReference>
<keyword evidence="1" id="KW-0812">Transmembrane</keyword>
<keyword evidence="1" id="KW-0472">Membrane</keyword>
<evidence type="ECO:0000259" key="2">
    <source>
        <dbReference type="Pfam" id="PF00487"/>
    </source>
</evidence>
<dbReference type="Pfam" id="PF00487">
    <property type="entry name" value="FA_desaturase"/>
    <property type="match status" value="1"/>
</dbReference>
<evidence type="ECO:0000313" key="3">
    <source>
        <dbReference type="EMBL" id="CDW89534.1"/>
    </source>
</evidence>